<dbReference type="Proteomes" id="UP001331515">
    <property type="component" value="Unassembled WGS sequence"/>
</dbReference>
<evidence type="ECO:0000313" key="2">
    <source>
        <dbReference type="Proteomes" id="UP001331515"/>
    </source>
</evidence>
<organism evidence="1 2">
    <name type="scientific">Champsocephalus gunnari</name>
    <name type="common">Mackerel icefish</name>
    <dbReference type="NCBI Taxonomy" id="52237"/>
    <lineage>
        <taxon>Eukaryota</taxon>
        <taxon>Metazoa</taxon>
        <taxon>Chordata</taxon>
        <taxon>Craniata</taxon>
        <taxon>Vertebrata</taxon>
        <taxon>Euteleostomi</taxon>
        <taxon>Actinopterygii</taxon>
        <taxon>Neopterygii</taxon>
        <taxon>Teleostei</taxon>
        <taxon>Neoteleostei</taxon>
        <taxon>Acanthomorphata</taxon>
        <taxon>Eupercaria</taxon>
        <taxon>Perciformes</taxon>
        <taxon>Notothenioidei</taxon>
        <taxon>Channichthyidae</taxon>
        <taxon>Champsocephalus</taxon>
    </lineage>
</organism>
<evidence type="ECO:0000313" key="1">
    <source>
        <dbReference type="EMBL" id="KAK5916861.1"/>
    </source>
</evidence>
<comment type="caution">
    <text evidence="1">The sequence shown here is derived from an EMBL/GenBank/DDBJ whole genome shotgun (WGS) entry which is preliminary data.</text>
</comment>
<reference evidence="1 2" key="1">
    <citation type="journal article" date="2023" name="Mol. Biol. Evol.">
        <title>Genomics of Secondarily Temperate Adaptation in the Only Non-Antarctic Icefish.</title>
        <authorList>
            <person name="Rivera-Colon A.G."/>
            <person name="Rayamajhi N."/>
            <person name="Minhas B.F."/>
            <person name="Madrigal G."/>
            <person name="Bilyk K.T."/>
            <person name="Yoon V."/>
            <person name="Hune M."/>
            <person name="Gregory S."/>
            <person name="Cheng C.H.C."/>
            <person name="Catchen J.M."/>
        </authorList>
    </citation>
    <scope>NUCLEOTIDE SEQUENCE [LARGE SCALE GENOMIC DNA]</scope>
    <source>
        <tissue evidence="1">White muscle</tissue>
    </source>
</reference>
<name>A0AAN8D5N4_CHAGU</name>
<dbReference type="EMBL" id="JAURVH010001526">
    <property type="protein sequence ID" value="KAK5916861.1"/>
    <property type="molecule type" value="Genomic_DNA"/>
</dbReference>
<accession>A0AAN8D5N4</accession>
<protein>
    <submittedName>
        <fullName evidence="1">Uncharacterized protein</fullName>
    </submittedName>
</protein>
<dbReference type="AlphaFoldDB" id="A0AAN8D5N4"/>
<keyword evidence="2" id="KW-1185">Reference proteome</keyword>
<sequence length="74" mass="8420">MWELRYYAFGVVALAWGSVLRPRGVLLLFPLPQTRGYWAMSWGWKDEQLDGWGPAEATEVTTIENLGFQLKGMG</sequence>
<proteinExistence type="predicted"/>
<gene>
    <name evidence="1" type="ORF">CgunFtcFv8_011801</name>
</gene>